<keyword evidence="2" id="KW-0285">Flavoprotein</keyword>
<reference evidence="7 8" key="1">
    <citation type="submission" date="2018-06" db="EMBL/GenBank/DDBJ databases">
        <title>Comparative genomics of Brasilonema spp. strains.</title>
        <authorList>
            <person name="Alvarenga D.O."/>
            <person name="Fiore M.F."/>
            <person name="Varani A.M."/>
        </authorList>
    </citation>
    <scope>NUCLEOTIDE SEQUENCE [LARGE SCALE GENOMIC DNA]</scope>
    <source>
        <strain evidence="7 8">CENA114</strain>
    </source>
</reference>
<accession>A0A856MMZ0</accession>
<dbReference type="PANTHER" id="PTHR43014">
    <property type="entry name" value="MERCURIC REDUCTASE"/>
    <property type="match status" value="1"/>
</dbReference>
<feature type="binding site" evidence="4">
    <location>
        <position position="318"/>
    </location>
    <ligand>
        <name>FAD</name>
        <dbReference type="ChEBI" id="CHEBI:57692"/>
    </ligand>
</feature>
<keyword evidence="8" id="KW-1185">Reference proteome</keyword>
<evidence type="ECO:0000256" key="2">
    <source>
        <dbReference type="ARBA" id="ARBA00022630"/>
    </source>
</evidence>
<organism evidence="7 8">
    <name type="scientific">Brasilonema sennae CENA114</name>
    <dbReference type="NCBI Taxonomy" id="415709"/>
    <lineage>
        <taxon>Bacteria</taxon>
        <taxon>Bacillati</taxon>
        <taxon>Cyanobacteriota</taxon>
        <taxon>Cyanophyceae</taxon>
        <taxon>Nostocales</taxon>
        <taxon>Scytonemataceae</taxon>
        <taxon>Brasilonema</taxon>
        <taxon>Bromeliae group (in: Brasilonema)</taxon>
    </lineage>
</organism>
<comment type="similarity">
    <text evidence="1">Belongs to the class-I pyridine nucleotide-disulfide oxidoreductase family.</text>
</comment>
<dbReference type="SUPFAM" id="SSF55424">
    <property type="entry name" value="FAD/NAD-linked reductases, dimerisation (C-terminal) domain"/>
    <property type="match status" value="1"/>
</dbReference>
<dbReference type="GO" id="GO:0003955">
    <property type="term" value="F:NAD(P)H dehydrogenase (quinone) activity"/>
    <property type="evidence" value="ECO:0007669"/>
    <property type="project" value="TreeGrafter"/>
</dbReference>
<proteinExistence type="inferred from homology"/>
<dbReference type="InterPro" id="IPR001100">
    <property type="entry name" value="Pyr_nuc-diS_OxRdtase"/>
</dbReference>
<dbReference type="InterPro" id="IPR036188">
    <property type="entry name" value="FAD/NAD-bd_sf"/>
</dbReference>
<dbReference type="PIRSF" id="PIRSF000350">
    <property type="entry name" value="Mercury_reductase_MerA"/>
    <property type="match status" value="1"/>
</dbReference>
<evidence type="ECO:0000259" key="6">
    <source>
        <dbReference type="Pfam" id="PF07992"/>
    </source>
</evidence>
<sequence length="493" mass="54542">MTIDYDVVIIGGSLAGRYAALTASQLRAKVALVEPITNGAFTKVNAPLEFIYHHALNHTSNLSKQIGDAALFGFHTSCASTLEKCKISVDTPQTMLYAHSIVSNLQEQNSLAVLAAQGVDVIVGNGQFQSSPHLSFAVDTRLLHARTYLLATGSSPAIPEIEGLQKTGFLTIPQVWQSLSSSTSPKQWVILGGVPQSIELAQTLARFGYDVTLIIEHPNLVPNIDSEMAQLLCSLLEAEGVRVFIKTSITHVRRIEDKKWLQVGDKAIETDEIVVATAQQPNIQSLNLAAVDVKWNQRRLLVNEKLQTTNPRIWACGDVIGGFELANIANYEARIALQNALFFPRLKVNYRHIPWAVFTNPMFAQVGLTEAQAKHQYSPDEVMVLQQFFKTLFAAQIQDETTGLCKLIVLRNGEILGASILGAQATELINVIAMAIAQTRKVNSLADLAPLCPSFSEIFEQIIQTWKQQKLNGNIAWQDCLESFFQFRRNWNF</sequence>
<evidence type="ECO:0000256" key="4">
    <source>
        <dbReference type="PIRSR" id="PIRSR000350-3"/>
    </source>
</evidence>
<feature type="binding site" evidence="4">
    <location>
        <begin position="192"/>
        <end position="199"/>
    </location>
    <ligand>
        <name>NAD(+)</name>
        <dbReference type="ChEBI" id="CHEBI:57540"/>
    </ligand>
</feature>
<dbReference type="Gene3D" id="3.30.390.30">
    <property type="match status" value="1"/>
</dbReference>
<dbReference type="Gene3D" id="3.50.50.60">
    <property type="entry name" value="FAD/NAD(P)-binding domain"/>
    <property type="match status" value="2"/>
</dbReference>
<evidence type="ECO:0000256" key="3">
    <source>
        <dbReference type="ARBA" id="ARBA00022827"/>
    </source>
</evidence>
<dbReference type="KEGG" id="bsen:DP114_22490"/>
<dbReference type="Proteomes" id="UP000503129">
    <property type="component" value="Chromosome"/>
</dbReference>
<name>A0A856MMZ0_9CYAN</name>
<dbReference type="AlphaFoldDB" id="A0A856MMZ0"/>
<dbReference type="InterPro" id="IPR016156">
    <property type="entry name" value="FAD/NAD-linked_Rdtase_dimer_sf"/>
</dbReference>
<dbReference type="PRINTS" id="PR00368">
    <property type="entry name" value="FADPNR"/>
</dbReference>
<feature type="domain" description="Pyridine nucleotide-disulphide oxidoreductase dimerisation" evidence="5">
    <location>
        <begin position="353"/>
        <end position="460"/>
    </location>
</feature>
<dbReference type="InterPro" id="IPR023753">
    <property type="entry name" value="FAD/NAD-binding_dom"/>
</dbReference>
<dbReference type="EMBL" id="CP030118">
    <property type="protein sequence ID" value="QDL10296.1"/>
    <property type="molecule type" value="Genomic_DNA"/>
</dbReference>
<feature type="domain" description="FAD/NAD(P)-binding" evidence="6">
    <location>
        <begin position="5"/>
        <end position="332"/>
    </location>
</feature>
<dbReference type="PRINTS" id="PR00411">
    <property type="entry name" value="PNDRDTASEI"/>
</dbReference>
<dbReference type="SUPFAM" id="SSF51905">
    <property type="entry name" value="FAD/NAD(P)-binding domain"/>
    <property type="match status" value="1"/>
</dbReference>
<dbReference type="GO" id="GO:0050660">
    <property type="term" value="F:flavin adenine dinucleotide binding"/>
    <property type="evidence" value="ECO:0007669"/>
    <property type="project" value="TreeGrafter"/>
</dbReference>
<evidence type="ECO:0000313" key="8">
    <source>
        <dbReference type="Proteomes" id="UP000503129"/>
    </source>
</evidence>
<evidence type="ECO:0000313" key="7">
    <source>
        <dbReference type="EMBL" id="QDL10296.1"/>
    </source>
</evidence>
<feature type="binding site" evidence="4">
    <location>
        <position position="126"/>
    </location>
    <ligand>
        <name>FAD</name>
        <dbReference type="ChEBI" id="CHEBI:57692"/>
    </ligand>
</feature>
<feature type="binding site" evidence="4">
    <location>
        <begin position="152"/>
        <end position="154"/>
    </location>
    <ligand>
        <name>FAD</name>
        <dbReference type="ChEBI" id="CHEBI:57692"/>
    </ligand>
</feature>
<evidence type="ECO:0000256" key="1">
    <source>
        <dbReference type="ARBA" id="ARBA00007532"/>
    </source>
</evidence>
<keyword evidence="3 4" id="KW-0274">FAD</keyword>
<comment type="cofactor">
    <cofactor evidence="4">
        <name>FAD</name>
        <dbReference type="ChEBI" id="CHEBI:57692"/>
    </cofactor>
    <text evidence="4">Binds 1 FAD per subunit.</text>
</comment>
<gene>
    <name evidence="7" type="ORF">DP114_22490</name>
</gene>
<evidence type="ECO:0000259" key="5">
    <source>
        <dbReference type="Pfam" id="PF02852"/>
    </source>
</evidence>
<dbReference type="RefSeq" id="WP_171977156.1">
    <property type="nucleotide sequence ID" value="NZ_CAWOXK010000001.1"/>
</dbReference>
<dbReference type="PANTHER" id="PTHR43014:SF4">
    <property type="entry name" value="PYRIDINE NUCLEOTIDE-DISULFIDE OXIDOREDUCTASE RCLA-RELATED"/>
    <property type="match status" value="1"/>
</dbReference>
<keyword evidence="4" id="KW-0547">Nucleotide-binding</keyword>
<dbReference type="Pfam" id="PF07992">
    <property type="entry name" value="Pyr_redox_2"/>
    <property type="match status" value="1"/>
</dbReference>
<dbReference type="InterPro" id="IPR004099">
    <property type="entry name" value="Pyr_nucl-diS_OxRdtase_dimer"/>
</dbReference>
<protein>
    <submittedName>
        <fullName evidence="7">Mercuric reductase</fullName>
    </submittedName>
</protein>
<dbReference type="Pfam" id="PF02852">
    <property type="entry name" value="Pyr_redox_dim"/>
    <property type="match status" value="1"/>
</dbReference>
<keyword evidence="4" id="KW-0520">NAD</keyword>